<protein>
    <submittedName>
        <fullName evidence="1">Uncharacterized protein</fullName>
    </submittedName>
</protein>
<organism evidence="1">
    <name type="scientific">Rhizophora mucronata</name>
    <name type="common">Asiatic mangrove</name>
    <dbReference type="NCBI Taxonomy" id="61149"/>
    <lineage>
        <taxon>Eukaryota</taxon>
        <taxon>Viridiplantae</taxon>
        <taxon>Streptophyta</taxon>
        <taxon>Embryophyta</taxon>
        <taxon>Tracheophyta</taxon>
        <taxon>Spermatophyta</taxon>
        <taxon>Magnoliopsida</taxon>
        <taxon>eudicotyledons</taxon>
        <taxon>Gunneridae</taxon>
        <taxon>Pentapetalae</taxon>
        <taxon>rosids</taxon>
        <taxon>fabids</taxon>
        <taxon>Malpighiales</taxon>
        <taxon>Rhizophoraceae</taxon>
        <taxon>Rhizophora</taxon>
    </lineage>
</organism>
<dbReference type="AlphaFoldDB" id="A0A2P2N1E9"/>
<sequence length="27" mass="3420">MVIFLVIFTYFLRFEFFRAFSLLKNTR</sequence>
<accession>A0A2P2N1E9</accession>
<name>A0A2P2N1E9_RHIMU</name>
<reference evidence="1" key="1">
    <citation type="submission" date="2018-02" db="EMBL/GenBank/DDBJ databases">
        <title>Rhizophora mucronata_Transcriptome.</title>
        <authorList>
            <person name="Meera S.P."/>
            <person name="Sreeshan A."/>
            <person name="Augustine A."/>
        </authorList>
    </citation>
    <scope>NUCLEOTIDE SEQUENCE</scope>
    <source>
        <tissue evidence="1">Leaf</tissue>
    </source>
</reference>
<proteinExistence type="predicted"/>
<evidence type="ECO:0000313" key="1">
    <source>
        <dbReference type="EMBL" id="MBX36266.1"/>
    </source>
</evidence>
<dbReference type="EMBL" id="GGEC01055782">
    <property type="protein sequence ID" value="MBX36266.1"/>
    <property type="molecule type" value="Transcribed_RNA"/>
</dbReference>